<organism evidence="2 3">
    <name type="scientific">Alicyclobacillus sacchari</name>
    <dbReference type="NCBI Taxonomy" id="392010"/>
    <lineage>
        <taxon>Bacteria</taxon>
        <taxon>Bacillati</taxon>
        <taxon>Bacillota</taxon>
        <taxon>Bacilli</taxon>
        <taxon>Bacillales</taxon>
        <taxon>Alicyclobacillaceae</taxon>
        <taxon>Alicyclobacillus</taxon>
    </lineage>
</organism>
<name>A0A4R8LQD9_9BACL</name>
<reference evidence="2 3" key="1">
    <citation type="submission" date="2019-03" db="EMBL/GenBank/DDBJ databases">
        <title>Genomic Encyclopedia of Type Strains, Phase IV (KMG-IV): sequencing the most valuable type-strain genomes for metagenomic binning, comparative biology and taxonomic classification.</title>
        <authorList>
            <person name="Goeker M."/>
        </authorList>
    </citation>
    <scope>NUCLEOTIDE SEQUENCE [LARGE SCALE GENOMIC DNA]</scope>
    <source>
        <strain evidence="2 3">DSM 17974</strain>
    </source>
</reference>
<accession>A0A4R8LQD9</accession>
<dbReference type="OrthoDB" id="2377182at2"/>
<dbReference type="EMBL" id="SORF01000004">
    <property type="protein sequence ID" value="TDY49704.1"/>
    <property type="molecule type" value="Genomic_DNA"/>
</dbReference>
<feature type="compositionally biased region" description="Basic residues" evidence="1">
    <location>
        <begin position="87"/>
        <end position="107"/>
    </location>
</feature>
<gene>
    <name evidence="2" type="ORF">C7445_104217</name>
</gene>
<dbReference type="AlphaFoldDB" id="A0A4R8LQD9"/>
<proteinExistence type="predicted"/>
<feature type="region of interest" description="Disordered" evidence="1">
    <location>
        <begin position="81"/>
        <end position="107"/>
    </location>
</feature>
<sequence>MNERDEAPQLQGETTVERTLAAIGLMEERVRANAHGFDRVIVNQALPLIRPRLEQRIRAVPETELIAELRHVQALLHEILGDPPATKQKRRTKRISGRARRQTVPRR</sequence>
<keyword evidence="3" id="KW-1185">Reference proteome</keyword>
<evidence type="ECO:0000256" key="1">
    <source>
        <dbReference type="SAM" id="MobiDB-lite"/>
    </source>
</evidence>
<dbReference type="RefSeq" id="WP_134159134.1">
    <property type="nucleotide sequence ID" value="NZ_SORF01000004.1"/>
</dbReference>
<comment type="caution">
    <text evidence="2">The sequence shown here is derived from an EMBL/GenBank/DDBJ whole genome shotgun (WGS) entry which is preliminary data.</text>
</comment>
<protein>
    <submittedName>
        <fullName evidence="2">Uncharacterized protein</fullName>
    </submittedName>
</protein>
<evidence type="ECO:0000313" key="2">
    <source>
        <dbReference type="EMBL" id="TDY49704.1"/>
    </source>
</evidence>
<dbReference type="Proteomes" id="UP000294581">
    <property type="component" value="Unassembled WGS sequence"/>
</dbReference>
<evidence type="ECO:0000313" key="3">
    <source>
        <dbReference type="Proteomes" id="UP000294581"/>
    </source>
</evidence>